<keyword evidence="2 5" id="KW-0812">Transmembrane</keyword>
<comment type="subcellular location">
    <subcellularLocation>
        <location evidence="1">Membrane</location>
        <topology evidence="1">Multi-pass membrane protein</topology>
    </subcellularLocation>
</comment>
<evidence type="ECO:0000256" key="1">
    <source>
        <dbReference type="ARBA" id="ARBA00004141"/>
    </source>
</evidence>
<dbReference type="STRING" id="188906.SAMN04488526_1085"/>
<sequence>MIDDALRAVLQLGDPRFRRVLLAGVGLSLALLIGFSALLVWGAAALVGPSVTLPWLGEVTWLDNAAGWAAVPFTLIASIFLMVPVASAFTGLFLDRIVDAVEDRHYPHLPPARHQGWGEMLRESAGFLGLVIAANLLALIAYIFLAPFALFIFWAVNGFLLGREYAQMVALRRMPVAEAQAFRRRNRGAIWAMGVLMAIPLSVPVLNLLVPVIGAASFAHQFHRLNRV</sequence>
<evidence type="ECO:0000256" key="3">
    <source>
        <dbReference type="ARBA" id="ARBA00022989"/>
    </source>
</evidence>
<dbReference type="InterPro" id="IPR059112">
    <property type="entry name" value="CysZ/EI24"/>
</dbReference>
<name>A0A1H7IMX1_9RHOB</name>
<evidence type="ECO:0000256" key="5">
    <source>
        <dbReference type="SAM" id="Phobius"/>
    </source>
</evidence>
<feature type="transmembrane region" description="Helical" evidence="5">
    <location>
        <begin position="20"/>
        <end position="47"/>
    </location>
</feature>
<keyword evidence="4 5" id="KW-0472">Membrane</keyword>
<dbReference type="Proteomes" id="UP000199283">
    <property type="component" value="Unassembled WGS sequence"/>
</dbReference>
<evidence type="ECO:0000256" key="4">
    <source>
        <dbReference type="ARBA" id="ARBA00023136"/>
    </source>
</evidence>
<evidence type="ECO:0000313" key="7">
    <source>
        <dbReference type="Proteomes" id="UP000199283"/>
    </source>
</evidence>
<keyword evidence="3 5" id="KW-1133">Transmembrane helix</keyword>
<feature type="transmembrane region" description="Helical" evidence="5">
    <location>
        <begin position="67"/>
        <end position="94"/>
    </location>
</feature>
<organism evidence="6 7">
    <name type="scientific">Jannaschia helgolandensis</name>
    <dbReference type="NCBI Taxonomy" id="188906"/>
    <lineage>
        <taxon>Bacteria</taxon>
        <taxon>Pseudomonadati</taxon>
        <taxon>Pseudomonadota</taxon>
        <taxon>Alphaproteobacteria</taxon>
        <taxon>Rhodobacterales</taxon>
        <taxon>Roseobacteraceae</taxon>
        <taxon>Jannaschia</taxon>
    </lineage>
</organism>
<dbReference type="RefSeq" id="WP_092760432.1">
    <property type="nucleotide sequence ID" value="NZ_FNZQ01000001.1"/>
</dbReference>
<accession>A0A1H7IMX1</accession>
<evidence type="ECO:0000256" key="2">
    <source>
        <dbReference type="ARBA" id="ARBA00022692"/>
    </source>
</evidence>
<gene>
    <name evidence="6" type="ORF">SAMN04488526_1085</name>
</gene>
<dbReference type="OrthoDB" id="5421146at2"/>
<evidence type="ECO:0000313" key="6">
    <source>
        <dbReference type="EMBL" id="SEK63077.1"/>
    </source>
</evidence>
<dbReference type="Pfam" id="PF07264">
    <property type="entry name" value="EI24"/>
    <property type="match status" value="1"/>
</dbReference>
<feature type="transmembrane region" description="Helical" evidence="5">
    <location>
        <begin position="191"/>
        <end position="219"/>
    </location>
</feature>
<reference evidence="6 7" key="1">
    <citation type="submission" date="2016-10" db="EMBL/GenBank/DDBJ databases">
        <authorList>
            <person name="de Groot N.N."/>
        </authorList>
    </citation>
    <scope>NUCLEOTIDE SEQUENCE [LARGE SCALE GENOMIC DNA]</scope>
    <source>
        <strain evidence="6 7">DSM 14858</strain>
    </source>
</reference>
<proteinExistence type="predicted"/>
<keyword evidence="7" id="KW-1185">Reference proteome</keyword>
<dbReference type="EMBL" id="FNZQ01000001">
    <property type="protein sequence ID" value="SEK63077.1"/>
    <property type="molecule type" value="Genomic_DNA"/>
</dbReference>
<feature type="transmembrane region" description="Helical" evidence="5">
    <location>
        <begin position="151"/>
        <end position="171"/>
    </location>
</feature>
<protein>
    <submittedName>
        <fullName evidence="6">Uncharacterized protein involved in cysteine biosynthesis</fullName>
    </submittedName>
</protein>
<dbReference type="AlphaFoldDB" id="A0A1H7IMX1"/>
<feature type="transmembrane region" description="Helical" evidence="5">
    <location>
        <begin position="125"/>
        <end position="145"/>
    </location>
</feature>